<dbReference type="HOGENOM" id="CLU_2330018_0_0_11"/>
<dbReference type="OrthoDB" id="190168at2"/>
<keyword evidence="2" id="KW-1185">Reference proteome</keyword>
<dbReference type="EMBL" id="JNBY01000055">
    <property type="protein sequence ID" value="KDN86727.1"/>
    <property type="molecule type" value="Genomic_DNA"/>
</dbReference>
<sequence length="98" mass="10632">MATPDEPLAPLIALDPPTTRWTVTADNVWDVLDATDQAGLWTAKMHYGSAEWIPPSTVIDGITLMPPHVPTRTVAYFGDTIVLTDGAWSVERAEAGTR</sequence>
<proteinExistence type="predicted"/>
<comment type="caution">
    <text evidence="1">The sequence shown here is derived from an EMBL/GenBank/DDBJ whole genome shotgun (WGS) entry which is preliminary data.</text>
</comment>
<dbReference type="AlphaFoldDB" id="A0A066YZU0"/>
<name>A0A066YZU0_9ACTN</name>
<organism evidence="1 2">
    <name type="scientific">Kitasatospora cheerisanensis KCTC 2395</name>
    <dbReference type="NCBI Taxonomy" id="1348663"/>
    <lineage>
        <taxon>Bacteria</taxon>
        <taxon>Bacillati</taxon>
        <taxon>Actinomycetota</taxon>
        <taxon>Actinomycetes</taxon>
        <taxon>Kitasatosporales</taxon>
        <taxon>Streptomycetaceae</taxon>
        <taxon>Kitasatospora</taxon>
    </lineage>
</organism>
<dbReference type="RefSeq" id="WP_035860309.1">
    <property type="nucleotide sequence ID" value="NZ_KK853997.1"/>
</dbReference>
<dbReference type="Proteomes" id="UP000027178">
    <property type="component" value="Unassembled WGS sequence"/>
</dbReference>
<reference evidence="1 2" key="1">
    <citation type="submission" date="2014-05" db="EMBL/GenBank/DDBJ databases">
        <title>Draft Genome Sequence of Kitasatospora cheerisanensis KCTC 2395.</title>
        <authorList>
            <person name="Nam D.H."/>
        </authorList>
    </citation>
    <scope>NUCLEOTIDE SEQUENCE [LARGE SCALE GENOMIC DNA]</scope>
    <source>
        <strain evidence="1 2">KCTC 2395</strain>
    </source>
</reference>
<evidence type="ECO:0000313" key="2">
    <source>
        <dbReference type="Proteomes" id="UP000027178"/>
    </source>
</evidence>
<dbReference type="PATRIC" id="fig|1348663.4.peg.1455"/>
<evidence type="ECO:0000313" key="1">
    <source>
        <dbReference type="EMBL" id="KDN86727.1"/>
    </source>
</evidence>
<accession>A0A066YZU0</accession>
<gene>
    <name evidence="1" type="ORF">KCH_15150</name>
</gene>
<protein>
    <submittedName>
        <fullName evidence="1">Uncharacterized protein</fullName>
    </submittedName>
</protein>